<keyword evidence="1" id="KW-0472">Membrane</keyword>
<organism evidence="2 3">
    <name type="scientific">Durusdinium trenchii</name>
    <dbReference type="NCBI Taxonomy" id="1381693"/>
    <lineage>
        <taxon>Eukaryota</taxon>
        <taxon>Sar</taxon>
        <taxon>Alveolata</taxon>
        <taxon>Dinophyceae</taxon>
        <taxon>Suessiales</taxon>
        <taxon>Symbiodiniaceae</taxon>
        <taxon>Durusdinium</taxon>
    </lineage>
</organism>
<evidence type="ECO:0000313" key="3">
    <source>
        <dbReference type="Proteomes" id="UP001642484"/>
    </source>
</evidence>
<feature type="transmembrane region" description="Helical" evidence="1">
    <location>
        <begin position="75"/>
        <end position="101"/>
    </location>
</feature>
<protein>
    <submittedName>
        <fullName evidence="2">Uncharacterized protein</fullName>
    </submittedName>
</protein>
<keyword evidence="3" id="KW-1185">Reference proteome</keyword>
<dbReference type="Pfam" id="PF07209">
    <property type="entry name" value="DUF1415"/>
    <property type="match status" value="1"/>
</dbReference>
<gene>
    <name evidence="2" type="ORF">CCMP2556_LOCUS22068</name>
</gene>
<proteinExistence type="predicted"/>
<dbReference type="EMBL" id="CAXAMN010013547">
    <property type="protein sequence ID" value="CAK9041112.1"/>
    <property type="molecule type" value="Genomic_DNA"/>
</dbReference>
<evidence type="ECO:0000256" key="1">
    <source>
        <dbReference type="SAM" id="Phobius"/>
    </source>
</evidence>
<feature type="non-terminal residue" evidence="2">
    <location>
        <position position="1"/>
    </location>
</feature>
<keyword evidence="1" id="KW-1133">Transmembrane helix</keyword>
<accession>A0ABP0LPJ2</accession>
<reference evidence="2 3" key="1">
    <citation type="submission" date="2024-02" db="EMBL/GenBank/DDBJ databases">
        <authorList>
            <person name="Chen Y."/>
            <person name="Shah S."/>
            <person name="Dougan E. K."/>
            <person name="Thang M."/>
            <person name="Chan C."/>
        </authorList>
    </citation>
    <scope>NUCLEOTIDE SEQUENCE [LARGE SCALE GENOMIC DNA]</scope>
</reference>
<name>A0ABP0LPJ2_9DINO</name>
<keyword evidence="1" id="KW-0812">Transmembrane</keyword>
<dbReference type="Proteomes" id="UP001642484">
    <property type="component" value="Unassembled WGS sequence"/>
</dbReference>
<sequence>DQHSEVVKRWINELVIGQGFCPWAAPAKSAGSIRIASSQEATEEGVLGDLLSEARELQSSQLEGALEVLLCTHKYVTSVMCCWAVLGLSGCPCAVWVFCLVKRLQKKTPRNDTLFNIFQLHAVDADVFWELEHARTGTPSHDCSTVSMCNNSM</sequence>
<dbReference type="InterPro" id="IPR009858">
    <property type="entry name" value="DUF1415"/>
</dbReference>
<evidence type="ECO:0000313" key="2">
    <source>
        <dbReference type="EMBL" id="CAK9041112.1"/>
    </source>
</evidence>
<comment type="caution">
    <text evidence="2">The sequence shown here is derived from an EMBL/GenBank/DDBJ whole genome shotgun (WGS) entry which is preliminary data.</text>
</comment>